<gene>
    <name evidence="1" type="ORF">LK10_14830</name>
</gene>
<comment type="caution">
    <text evidence="1">The sequence shown here is derived from an EMBL/GenBank/DDBJ whole genome shotgun (WGS) entry which is preliminary data.</text>
</comment>
<dbReference type="AlphaFoldDB" id="A0A0B2ADR5"/>
<name>A0A0B2ADR5_9MICC</name>
<evidence type="ECO:0000313" key="1">
    <source>
        <dbReference type="EMBL" id="KHL01749.1"/>
    </source>
</evidence>
<protein>
    <submittedName>
        <fullName evidence="1">Uncharacterized protein</fullName>
    </submittedName>
</protein>
<dbReference type="EMBL" id="JTDL01000139">
    <property type="protein sequence ID" value="KHL01749.1"/>
    <property type="molecule type" value="Genomic_DNA"/>
</dbReference>
<dbReference type="OrthoDB" id="4824484at2"/>
<sequence length="533" mass="54585">MSTAVPAWPIISLRWEGEILVVSDSDAALDPRRVLPIPGEDPFETSRRAAVKACTALGMERARVQGVDGDDVVSLIVDAREGTLTEAHAPSAPAPAFDRAHSALEDARGRAEHSRFSRVLVPGLAAASLGARLSGRLGARAAAGTAWARTRKGRRALTAAVVVACAAATAGVVGARQAGWFAPTAQSAQAAAPAPAGQLPVYAPVGWGTFASWTVPASRTNVAPVLSPDGNRVITVSSGRLEALDARTGALVWSTALEGSVSSLRVMAVDGEQKVVVADGSKVRTFGLDGAPGTVFEAGDATARPVVDTGREAFFSLPDQRAMIFTHGSLSLRRIPAGAVAVGVDRGTLLAVEVSTARLWRIGSDAVQFPSPSTIPAPQGATKLTAVYTAADGSLVTVWDGPVKDRSVVAVVPVFPQLGAPTVVKEVASSSAASSTSAVVVDRYAGTVLVNRVLIDTAAGTAVEVPGSSGKLGAGFWWGSQGQATVRVGTAGDTVNSPSDAPVPLFALPDHRVLVEAGTDQSLYALAPEGEKK</sequence>
<dbReference type="RefSeq" id="WP_043125212.1">
    <property type="nucleotide sequence ID" value="NZ_JTDL01000139.1"/>
</dbReference>
<evidence type="ECO:0000313" key="2">
    <source>
        <dbReference type="Proteomes" id="UP000030982"/>
    </source>
</evidence>
<dbReference type="STRING" id="1338436.LK10_14830"/>
<dbReference type="InterPro" id="IPR015943">
    <property type="entry name" value="WD40/YVTN_repeat-like_dom_sf"/>
</dbReference>
<proteinExistence type="predicted"/>
<dbReference type="Proteomes" id="UP000030982">
    <property type="component" value="Unassembled WGS sequence"/>
</dbReference>
<dbReference type="Gene3D" id="2.130.10.10">
    <property type="entry name" value="YVTN repeat-like/Quinoprotein amine dehydrogenase"/>
    <property type="match status" value="1"/>
</dbReference>
<dbReference type="InterPro" id="IPR011047">
    <property type="entry name" value="Quinoprotein_ADH-like_sf"/>
</dbReference>
<keyword evidence="2" id="KW-1185">Reference proteome</keyword>
<reference evidence="1 2" key="1">
    <citation type="submission" date="2014-09" db="EMBL/GenBank/DDBJ databases">
        <title>Genome sequence of Sinomonas sp. MUSC 117.</title>
        <authorList>
            <person name="Lee L.-H."/>
        </authorList>
    </citation>
    <scope>NUCLEOTIDE SEQUENCE [LARGE SCALE GENOMIC DNA]</scope>
    <source>
        <strain evidence="1 2">MUSC 117</strain>
    </source>
</reference>
<dbReference type="SUPFAM" id="SSF50998">
    <property type="entry name" value="Quinoprotein alcohol dehydrogenase-like"/>
    <property type="match status" value="1"/>
</dbReference>
<accession>A0A0B2ADR5</accession>
<organism evidence="1 2">
    <name type="scientific">Sinomonas humi</name>
    <dbReference type="NCBI Taxonomy" id="1338436"/>
    <lineage>
        <taxon>Bacteria</taxon>
        <taxon>Bacillati</taxon>
        <taxon>Actinomycetota</taxon>
        <taxon>Actinomycetes</taxon>
        <taxon>Micrococcales</taxon>
        <taxon>Micrococcaceae</taxon>
        <taxon>Sinomonas</taxon>
    </lineage>
</organism>